<dbReference type="GO" id="GO:0005783">
    <property type="term" value="C:endoplasmic reticulum"/>
    <property type="evidence" value="ECO:0007669"/>
    <property type="project" value="TreeGrafter"/>
</dbReference>
<accession>D7FP64</accession>
<keyword evidence="5" id="KW-0560">Oxidoreductase</keyword>
<feature type="region of interest" description="Disordered" evidence="7">
    <location>
        <begin position="410"/>
        <end position="441"/>
    </location>
</feature>
<evidence type="ECO:0000256" key="3">
    <source>
        <dbReference type="ARBA" id="ARBA00022729"/>
    </source>
</evidence>
<dbReference type="OrthoDB" id="420380at2759"/>
<protein>
    <recommendedName>
        <fullName evidence="8">Fe2OG dioxygenase domain-containing protein</fullName>
    </recommendedName>
</protein>
<dbReference type="SUPFAM" id="SSF51197">
    <property type="entry name" value="Clavaminate synthase-like"/>
    <property type="match status" value="1"/>
</dbReference>
<keyword evidence="10" id="KW-1185">Reference proteome</keyword>
<feature type="domain" description="Fe2OG dioxygenase" evidence="8">
    <location>
        <begin position="287"/>
        <end position="393"/>
    </location>
</feature>
<evidence type="ECO:0000313" key="9">
    <source>
        <dbReference type="EMBL" id="CBJ30325.1"/>
    </source>
</evidence>
<reference evidence="9 10" key="1">
    <citation type="journal article" date="2010" name="Nature">
        <title>The Ectocarpus genome and the independent evolution of multicellularity in brown algae.</title>
        <authorList>
            <person name="Cock J.M."/>
            <person name="Sterck L."/>
            <person name="Rouze P."/>
            <person name="Scornet D."/>
            <person name="Allen A.E."/>
            <person name="Amoutzias G."/>
            <person name="Anthouard V."/>
            <person name="Artiguenave F."/>
            <person name="Aury J.M."/>
            <person name="Badger J.H."/>
            <person name="Beszteri B."/>
            <person name="Billiau K."/>
            <person name="Bonnet E."/>
            <person name="Bothwell J.H."/>
            <person name="Bowler C."/>
            <person name="Boyen C."/>
            <person name="Brownlee C."/>
            <person name="Carrano C.J."/>
            <person name="Charrier B."/>
            <person name="Cho G.Y."/>
            <person name="Coelho S.M."/>
            <person name="Collen J."/>
            <person name="Corre E."/>
            <person name="Da Silva C."/>
            <person name="Delage L."/>
            <person name="Delaroque N."/>
            <person name="Dittami S.M."/>
            <person name="Doulbeau S."/>
            <person name="Elias M."/>
            <person name="Farnham G."/>
            <person name="Gachon C.M."/>
            <person name="Gschloessl B."/>
            <person name="Heesch S."/>
            <person name="Jabbari K."/>
            <person name="Jubin C."/>
            <person name="Kawai H."/>
            <person name="Kimura K."/>
            <person name="Kloareg B."/>
            <person name="Kupper F.C."/>
            <person name="Lang D."/>
            <person name="Le Bail A."/>
            <person name="Leblanc C."/>
            <person name="Lerouge P."/>
            <person name="Lohr M."/>
            <person name="Lopez P.J."/>
            <person name="Martens C."/>
            <person name="Maumus F."/>
            <person name="Michel G."/>
            <person name="Miranda-Saavedra D."/>
            <person name="Morales J."/>
            <person name="Moreau H."/>
            <person name="Motomura T."/>
            <person name="Nagasato C."/>
            <person name="Napoli C.A."/>
            <person name="Nelson D.R."/>
            <person name="Nyvall-Collen P."/>
            <person name="Peters A.F."/>
            <person name="Pommier C."/>
            <person name="Potin P."/>
            <person name="Poulain J."/>
            <person name="Quesneville H."/>
            <person name="Read B."/>
            <person name="Rensing S.A."/>
            <person name="Ritter A."/>
            <person name="Rousvoal S."/>
            <person name="Samanta M."/>
            <person name="Samson G."/>
            <person name="Schroeder D.C."/>
            <person name="Segurens B."/>
            <person name="Strittmatter M."/>
            <person name="Tonon T."/>
            <person name="Tregear J.W."/>
            <person name="Valentin K."/>
            <person name="von Dassow P."/>
            <person name="Yamagishi T."/>
            <person name="Van de Peer Y."/>
            <person name="Wincker P."/>
        </authorList>
    </citation>
    <scope>NUCLEOTIDE SEQUENCE [LARGE SCALE GENOMIC DNA]</scope>
    <source>
        <strain evidence="10">Ec32 / CCAP1310/4</strain>
    </source>
</reference>
<dbReference type="SMART" id="SM00702">
    <property type="entry name" value="P4Hc"/>
    <property type="match status" value="1"/>
</dbReference>
<evidence type="ECO:0000256" key="4">
    <source>
        <dbReference type="ARBA" id="ARBA00022964"/>
    </source>
</evidence>
<dbReference type="Gene3D" id="2.60.120.330">
    <property type="entry name" value="B-lactam Antibiotic, Isopenicillin N Synthase, Chain"/>
    <property type="match status" value="1"/>
</dbReference>
<dbReference type="PANTHER" id="PTHR10869">
    <property type="entry name" value="PROLYL 4-HYDROXYLASE ALPHA SUBUNIT"/>
    <property type="match status" value="1"/>
</dbReference>
<evidence type="ECO:0000256" key="7">
    <source>
        <dbReference type="SAM" id="MobiDB-lite"/>
    </source>
</evidence>
<feature type="domain" description="Fe2OG dioxygenase" evidence="8">
    <location>
        <begin position="584"/>
        <end position="699"/>
    </location>
</feature>
<organism evidence="9 10">
    <name type="scientific">Ectocarpus siliculosus</name>
    <name type="common">Brown alga</name>
    <name type="synonym">Conferva siliculosa</name>
    <dbReference type="NCBI Taxonomy" id="2880"/>
    <lineage>
        <taxon>Eukaryota</taxon>
        <taxon>Sar</taxon>
        <taxon>Stramenopiles</taxon>
        <taxon>Ochrophyta</taxon>
        <taxon>PX clade</taxon>
        <taxon>Phaeophyceae</taxon>
        <taxon>Ectocarpales</taxon>
        <taxon>Ectocarpaceae</taxon>
        <taxon>Ectocarpus</taxon>
    </lineage>
</organism>
<name>D7FP64_ECTSI</name>
<dbReference type="InterPro" id="IPR027443">
    <property type="entry name" value="IPNS-like_sf"/>
</dbReference>
<dbReference type="Pfam" id="PF13640">
    <property type="entry name" value="2OG-FeII_Oxy_3"/>
    <property type="match status" value="1"/>
</dbReference>
<evidence type="ECO:0000259" key="8">
    <source>
        <dbReference type="PROSITE" id="PS51471"/>
    </source>
</evidence>
<evidence type="ECO:0000256" key="1">
    <source>
        <dbReference type="ARBA" id="ARBA00001961"/>
    </source>
</evidence>
<evidence type="ECO:0000256" key="2">
    <source>
        <dbReference type="ARBA" id="ARBA00022723"/>
    </source>
</evidence>
<gene>
    <name evidence="9" type="ORF">Esi_0187_0005</name>
</gene>
<dbReference type="InParanoid" id="D7FP64"/>
<dbReference type="GO" id="GO:0031418">
    <property type="term" value="F:L-ascorbic acid binding"/>
    <property type="evidence" value="ECO:0007669"/>
    <property type="project" value="InterPro"/>
</dbReference>
<keyword evidence="3" id="KW-0732">Signal</keyword>
<dbReference type="eggNOG" id="KOG1591">
    <property type="taxonomic scope" value="Eukaryota"/>
</dbReference>
<dbReference type="Pfam" id="PF03171">
    <property type="entry name" value="2OG-FeII_Oxy"/>
    <property type="match status" value="1"/>
</dbReference>
<dbReference type="InterPro" id="IPR005123">
    <property type="entry name" value="Oxoglu/Fe-dep_dioxygenase_dom"/>
</dbReference>
<evidence type="ECO:0000313" key="10">
    <source>
        <dbReference type="Proteomes" id="UP000002630"/>
    </source>
</evidence>
<dbReference type="InterPro" id="IPR045054">
    <property type="entry name" value="P4HA-like"/>
</dbReference>
<dbReference type="PANTHER" id="PTHR10869:SF246">
    <property type="entry name" value="TRANSMEMBRANE PROLYL 4-HYDROXYLASE"/>
    <property type="match status" value="1"/>
</dbReference>
<dbReference type="AlphaFoldDB" id="D7FP64"/>
<feature type="compositionally biased region" description="Basic and acidic residues" evidence="7">
    <location>
        <begin position="411"/>
        <end position="428"/>
    </location>
</feature>
<dbReference type="InterPro" id="IPR006620">
    <property type="entry name" value="Pro_4_hyd_alph"/>
</dbReference>
<dbReference type="InterPro" id="IPR044861">
    <property type="entry name" value="IPNS-like_FE2OG_OXY"/>
</dbReference>
<keyword evidence="6" id="KW-0408">Iron</keyword>
<sequence length="732" mass="77967">MMTFALLLRTGCSRVVNARFVLAIAAVILAVADAFHVRASIPLRNIAIPRKLPWARTASSGDTTVLMMSTAPASTTTTTAAVTPEAALNPIIQELRARIVEAPEPLEGNRESQRHADRVISTTFEVDCDGNLLGGEGQELRLTRALSLDTFVVVRVRPKPARACLRRLGRVAEQLLGESRTVEEKVAAFGPIRAEGQFVSGYAGGGDYGSGQFLETRGIGGDEIVPHVDGDAAAGLIEGRRALTAISGGILQAVLRQSLPEIDPAAFLGLVDPGEGRQGVGGSSPNMSASPLRICRYAGGGDGVAFGTHTDTTFLTVIPCASAPGLEIIQPSTGRWVRPEASRDCRPGSDVMLLAGELLQVFGRGRYQAAVHRVVRPAGSTEPRVSTPLLLRGIAGAAIRGSMLPPAVAARLERRSEEAKQTRREIRRAAGGSSSEEGDEAGELNMTDLWAALQFRGGATPESSGGGDGWGGEISDSVSSPPPLAQTKTTDQIRECFEPYARDGVAVLSVDPLLVRLRGFASPGQCSAIIDQGMESLEESTTWGGAGAQTESDALRRSATTWLADDCLAPLLGRLTERVSGMSGLPSAFMEKWQVARYRPDGYFKLHTDHVEDFNRLVCGGRLGTLILYLNDDFTGGQTDFPFVHVAVAPFAGDAIYFHSVELPVEEDADSMRPDERSAHSGLAVEGGDKWIATKWIHPLPYPNGRVDDEEATEGLSPYAEWAPYPPIGVAE</sequence>
<evidence type="ECO:0000256" key="6">
    <source>
        <dbReference type="ARBA" id="ARBA00023004"/>
    </source>
</evidence>
<comment type="cofactor">
    <cofactor evidence="1">
        <name>L-ascorbate</name>
        <dbReference type="ChEBI" id="CHEBI:38290"/>
    </cofactor>
</comment>
<feature type="region of interest" description="Disordered" evidence="7">
    <location>
        <begin position="457"/>
        <end position="489"/>
    </location>
</feature>
<dbReference type="EMBL" id="FN649760">
    <property type="protein sequence ID" value="CBJ30325.1"/>
    <property type="molecule type" value="Genomic_DNA"/>
</dbReference>
<dbReference type="GO" id="GO:0004656">
    <property type="term" value="F:procollagen-proline 4-dioxygenase activity"/>
    <property type="evidence" value="ECO:0007669"/>
    <property type="project" value="TreeGrafter"/>
</dbReference>
<dbReference type="STRING" id="2880.D7FP64"/>
<dbReference type="GO" id="GO:0005506">
    <property type="term" value="F:iron ion binding"/>
    <property type="evidence" value="ECO:0007669"/>
    <property type="project" value="InterPro"/>
</dbReference>
<evidence type="ECO:0000256" key="5">
    <source>
        <dbReference type="ARBA" id="ARBA00023002"/>
    </source>
</evidence>
<dbReference type="Gene3D" id="2.60.120.620">
    <property type="entry name" value="q2cbj1_9rhob like domain"/>
    <property type="match status" value="1"/>
</dbReference>
<keyword evidence="4" id="KW-0223">Dioxygenase</keyword>
<keyword evidence="2" id="KW-0479">Metal-binding</keyword>
<proteinExistence type="predicted"/>
<dbReference type="InterPro" id="IPR044862">
    <property type="entry name" value="Pro_4_hyd_alph_FE2OG_OXY"/>
</dbReference>
<dbReference type="Proteomes" id="UP000002630">
    <property type="component" value="Unassembled WGS sequence"/>
</dbReference>
<dbReference type="PROSITE" id="PS51471">
    <property type="entry name" value="FE2OG_OXY"/>
    <property type="match status" value="2"/>
</dbReference>